<dbReference type="PANTHER" id="PTHR30188">
    <property type="entry name" value="ABC TRANSPORTER PERMEASE PROTEIN-RELATED"/>
    <property type="match status" value="1"/>
</dbReference>
<evidence type="ECO:0000313" key="4">
    <source>
        <dbReference type="Proteomes" id="UP000655751"/>
    </source>
</evidence>
<name>A0A931IAG4_9NOCA</name>
<reference evidence="3" key="1">
    <citation type="submission" date="2020-11" db="EMBL/GenBank/DDBJ databases">
        <title>Nocardia NEAU-351.nov., a novel actinomycete isolated from the cow dung.</title>
        <authorList>
            <person name="Zhang X."/>
        </authorList>
    </citation>
    <scope>NUCLEOTIDE SEQUENCE</scope>
    <source>
        <strain evidence="3">NEAU-351</strain>
    </source>
</reference>
<proteinExistence type="predicted"/>
<dbReference type="EMBL" id="JADMLG010000003">
    <property type="protein sequence ID" value="MBH0776305.1"/>
    <property type="molecule type" value="Genomic_DNA"/>
</dbReference>
<feature type="transmembrane region" description="Helical" evidence="2">
    <location>
        <begin position="136"/>
        <end position="156"/>
    </location>
</feature>
<comment type="caution">
    <text evidence="3">The sequence shown here is derived from an EMBL/GenBank/DDBJ whole genome shotgun (WGS) entry which is preliminary data.</text>
</comment>
<evidence type="ECO:0000256" key="2">
    <source>
        <dbReference type="SAM" id="Phobius"/>
    </source>
</evidence>
<evidence type="ECO:0000256" key="1">
    <source>
        <dbReference type="SAM" id="MobiDB-lite"/>
    </source>
</evidence>
<dbReference type="GO" id="GO:0005548">
    <property type="term" value="F:phospholipid transporter activity"/>
    <property type="evidence" value="ECO:0007669"/>
    <property type="project" value="TreeGrafter"/>
</dbReference>
<feature type="transmembrane region" description="Helical" evidence="2">
    <location>
        <begin position="182"/>
        <end position="207"/>
    </location>
</feature>
<gene>
    <name evidence="3" type="ORF">IT779_08420</name>
</gene>
<sequence length="299" mass="31232">MSRRRHQEPRLVSSGDSVAADDHRRRASAEVAEWGKGYVRRHPRASLETVGRQVLMGGRAIRYLVTDVASGKFPFGEFVEQAAFMVKTSYVPTVAVALPVSATLSIQFGLLAGQVGATSLAGAASGLAVIRQSAPLVTAILLAAAVGSAICSDLGARTIREEIDALEVMGVSALRRLVVPRLAAGILVAMALTGFSCFIGFLAGYLFNVYVQGGTPGSFMATFSSFATIGDLFLAMVKAAVFGVIVTIVACEKGLHAKGGPGGVANSVNATVVASMILLMVVNVGFTEMYTVLFPRTTL</sequence>
<organism evidence="3 4">
    <name type="scientific">Nocardia bovistercoris</name>
    <dbReference type="NCBI Taxonomy" id="2785916"/>
    <lineage>
        <taxon>Bacteria</taxon>
        <taxon>Bacillati</taxon>
        <taxon>Actinomycetota</taxon>
        <taxon>Actinomycetes</taxon>
        <taxon>Mycobacteriales</taxon>
        <taxon>Nocardiaceae</taxon>
        <taxon>Nocardia</taxon>
    </lineage>
</organism>
<evidence type="ECO:0000313" key="3">
    <source>
        <dbReference type="EMBL" id="MBH0776305.1"/>
    </source>
</evidence>
<protein>
    <submittedName>
        <fullName evidence="3">ABC transporter permease</fullName>
    </submittedName>
</protein>
<dbReference type="Pfam" id="PF02405">
    <property type="entry name" value="MlaE"/>
    <property type="match status" value="1"/>
</dbReference>
<dbReference type="AlphaFoldDB" id="A0A931IAG4"/>
<keyword evidence="4" id="KW-1185">Reference proteome</keyword>
<feature type="region of interest" description="Disordered" evidence="1">
    <location>
        <begin position="1"/>
        <end position="24"/>
    </location>
</feature>
<dbReference type="InterPro" id="IPR030802">
    <property type="entry name" value="Permease_MalE"/>
</dbReference>
<dbReference type="GO" id="GO:0043190">
    <property type="term" value="C:ATP-binding cassette (ABC) transporter complex"/>
    <property type="evidence" value="ECO:0007669"/>
    <property type="project" value="InterPro"/>
</dbReference>
<feature type="transmembrane region" description="Helical" evidence="2">
    <location>
        <begin position="227"/>
        <end position="251"/>
    </location>
</feature>
<keyword evidence="2" id="KW-1133">Transmembrane helix</keyword>
<accession>A0A931IAG4</accession>
<feature type="transmembrane region" description="Helical" evidence="2">
    <location>
        <begin position="263"/>
        <end position="286"/>
    </location>
</feature>
<keyword evidence="2" id="KW-0812">Transmembrane</keyword>
<keyword evidence="2" id="KW-0472">Membrane</keyword>
<dbReference type="Proteomes" id="UP000655751">
    <property type="component" value="Unassembled WGS sequence"/>
</dbReference>
<dbReference type="PANTHER" id="PTHR30188:SF4">
    <property type="entry name" value="PROTEIN TRIGALACTOSYLDIACYLGLYCEROL 1, CHLOROPLASTIC"/>
    <property type="match status" value="1"/>
</dbReference>